<evidence type="ECO:0000313" key="6">
    <source>
        <dbReference type="Proteomes" id="UP000321201"/>
    </source>
</evidence>
<comment type="similarity">
    <text evidence="1">Belongs to the bacterial solute-binding protein ModA family.</text>
</comment>
<evidence type="ECO:0000256" key="4">
    <source>
        <dbReference type="PIRSR" id="PIRSR004846-1"/>
    </source>
</evidence>
<dbReference type="FunCoup" id="A0A5C7EEY4">
    <property type="interactions" value="210"/>
</dbReference>
<keyword evidence="6" id="KW-1185">Reference proteome</keyword>
<feature type="binding site" evidence="4">
    <location>
        <position position="175"/>
    </location>
    <ligand>
        <name>molybdate</name>
        <dbReference type="ChEBI" id="CHEBI:36264"/>
    </ligand>
</feature>
<dbReference type="GO" id="GO:0030973">
    <property type="term" value="F:molybdate ion binding"/>
    <property type="evidence" value="ECO:0007669"/>
    <property type="project" value="InterPro"/>
</dbReference>
<dbReference type="NCBIfam" id="TIGR01256">
    <property type="entry name" value="modA"/>
    <property type="match status" value="1"/>
</dbReference>
<dbReference type="PANTHER" id="PTHR30632">
    <property type="entry name" value="MOLYBDATE-BINDING PERIPLASMIC PROTEIN"/>
    <property type="match status" value="1"/>
</dbReference>
<dbReference type="Proteomes" id="UP000321201">
    <property type="component" value="Unassembled WGS sequence"/>
</dbReference>
<accession>A0A5C7EEY4</accession>
<keyword evidence="4" id="KW-0500">Molybdenum</keyword>
<gene>
    <name evidence="5" type="primary">modA</name>
    <name evidence="5" type="ORF">FR698_13545</name>
</gene>
<sequence length="261" mass="28755">MGRRTWAVLAAFVWALSFGWPARAGEAPVIAAASDLQFALSEIAQQFERQTGHRLRLSYGSSGNFYHQILQGGPFQLFLSADEDYVLRLAAQGRTEDTGTLYAVGRIVLFVPKGSPLEPDGRLEDLARALDEGRLRRFAIANPEHAPYGRAAEAALRRRGLWEKIAPRLVLGENVSQAAQFAASGSAQGSIIAYSLALSPKLQGLGRFALIPEDWHPPLRQRMVLVRGAGEVARLFYRYLQSSDAREVFRRYGFVLPAEGG</sequence>
<dbReference type="InParanoid" id="A0A5C7EEY4"/>
<keyword evidence="3" id="KW-0732">Signal</keyword>
<evidence type="ECO:0000256" key="1">
    <source>
        <dbReference type="ARBA" id="ARBA00009175"/>
    </source>
</evidence>
<dbReference type="Gene3D" id="3.40.190.10">
    <property type="entry name" value="Periplasmic binding protein-like II"/>
    <property type="match status" value="2"/>
</dbReference>
<dbReference type="Pfam" id="PF13531">
    <property type="entry name" value="SBP_bac_11"/>
    <property type="match status" value="1"/>
</dbReference>
<dbReference type="AlphaFoldDB" id="A0A5C7EEY4"/>
<dbReference type="RefSeq" id="WP_147800737.1">
    <property type="nucleotide sequence ID" value="NZ_VPFL01000022.1"/>
</dbReference>
<organism evidence="5 6">
    <name type="scientific">Pelomicrobium methylotrophicum</name>
    <dbReference type="NCBI Taxonomy" id="2602750"/>
    <lineage>
        <taxon>Bacteria</taxon>
        <taxon>Pseudomonadati</taxon>
        <taxon>Pseudomonadota</taxon>
        <taxon>Hydrogenophilia</taxon>
        <taxon>Hydrogenophilia incertae sedis</taxon>
        <taxon>Pelomicrobium</taxon>
    </lineage>
</organism>
<dbReference type="CDD" id="cd13539">
    <property type="entry name" value="PBP2_AvModA"/>
    <property type="match status" value="1"/>
</dbReference>
<dbReference type="InterPro" id="IPR050682">
    <property type="entry name" value="ModA/WtpA"/>
</dbReference>
<proteinExistence type="inferred from homology"/>
<comment type="caution">
    <text evidence="5">The sequence shown here is derived from an EMBL/GenBank/DDBJ whole genome shotgun (WGS) entry which is preliminary data.</text>
</comment>
<protein>
    <submittedName>
        <fullName evidence="5">Molybdate ABC transporter substrate-binding protein</fullName>
    </submittedName>
</protein>
<evidence type="ECO:0000256" key="2">
    <source>
        <dbReference type="ARBA" id="ARBA00022723"/>
    </source>
</evidence>
<dbReference type="PANTHER" id="PTHR30632:SF14">
    <property type="entry name" value="TUNGSTATE_MOLYBDATE_CHROMATE-BINDING PROTEIN MODA"/>
    <property type="match status" value="1"/>
</dbReference>
<dbReference type="InterPro" id="IPR044084">
    <property type="entry name" value="AvModA-like_subst-bd"/>
</dbReference>
<dbReference type="OrthoDB" id="9785015at2"/>
<dbReference type="SUPFAM" id="SSF53850">
    <property type="entry name" value="Periplasmic binding protein-like II"/>
    <property type="match status" value="1"/>
</dbReference>
<dbReference type="EMBL" id="VPFL01000022">
    <property type="protein sequence ID" value="TXF10748.1"/>
    <property type="molecule type" value="Genomic_DNA"/>
</dbReference>
<dbReference type="PIRSF" id="PIRSF004846">
    <property type="entry name" value="ModA"/>
    <property type="match status" value="1"/>
</dbReference>
<dbReference type="InterPro" id="IPR005950">
    <property type="entry name" value="ModA"/>
</dbReference>
<dbReference type="GO" id="GO:0046872">
    <property type="term" value="F:metal ion binding"/>
    <property type="evidence" value="ECO:0007669"/>
    <property type="project" value="UniProtKB-KW"/>
</dbReference>
<evidence type="ECO:0000313" key="5">
    <source>
        <dbReference type="EMBL" id="TXF10748.1"/>
    </source>
</evidence>
<name>A0A5C7EEY4_9PROT</name>
<feature type="binding site" evidence="4">
    <location>
        <position position="62"/>
    </location>
    <ligand>
        <name>molybdate</name>
        <dbReference type="ChEBI" id="CHEBI:36264"/>
    </ligand>
</feature>
<reference evidence="5 6" key="1">
    <citation type="submission" date="2019-08" db="EMBL/GenBank/DDBJ databases">
        <title>Pelomicrobium methylotrophicum gen. nov., sp. nov. a moderately thermophilic, facultatively anaerobic, lithoautotrophic and methylotrophic bacterium isolated from a terrestrial mud volcano.</title>
        <authorList>
            <person name="Slobodkina G.B."/>
            <person name="Merkel A.Y."/>
            <person name="Slobodkin A.I."/>
        </authorList>
    </citation>
    <scope>NUCLEOTIDE SEQUENCE [LARGE SCALE GENOMIC DNA]</scope>
    <source>
        <strain evidence="5 6">SM250</strain>
    </source>
</reference>
<evidence type="ECO:0000256" key="3">
    <source>
        <dbReference type="ARBA" id="ARBA00022729"/>
    </source>
</evidence>
<dbReference type="GO" id="GO:0015689">
    <property type="term" value="P:molybdate ion transport"/>
    <property type="evidence" value="ECO:0007669"/>
    <property type="project" value="InterPro"/>
</dbReference>
<keyword evidence="2 4" id="KW-0479">Metal-binding</keyword>